<dbReference type="EMBL" id="JABBGG010000007">
    <property type="protein sequence ID" value="NML62287.1"/>
    <property type="molecule type" value="Genomic_DNA"/>
</dbReference>
<name>A0A848HMQ3_9BURK</name>
<reference evidence="1 2" key="1">
    <citation type="submission" date="2020-04" db="EMBL/GenBank/DDBJ databases">
        <title>Massilia sp. RP-1-19 isolated from soil.</title>
        <authorList>
            <person name="Dahal R.H."/>
        </authorList>
    </citation>
    <scope>NUCLEOTIDE SEQUENCE [LARGE SCALE GENOMIC DNA]</scope>
    <source>
        <strain evidence="1 2">RP-1-19</strain>
    </source>
</reference>
<comment type="caution">
    <text evidence="1">The sequence shown here is derived from an EMBL/GenBank/DDBJ whole genome shotgun (WGS) entry which is preliminary data.</text>
</comment>
<sequence length="191" mass="20548">MRPLIARAAGIVVPNWTKWAAVAALMVAVYGAGRLHEARRGADAMADYIGKQATQTAGIVKKQIEVQTSVQTKYVDRIQKIYVQGATIETNIPIYIQPADADRFGVNAGFVRVLDAAWSGEPVGPATDSDREPAELSLDAVAAAEVGNATSCRAWRDQALGWRDFYAGQQVAVNGRAGEWADVVPPNLLQQ</sequence>
<evidence type="ECO:0000313" key="1">
    <source>
        <dbReference type="EMBL" id="NML62287.1"/>
    </source>
</evidence>
<gene>
    <name evidence="1" type="ORF">HHL21_14615</name>
</gene>
<proteinExistence type="predicted"/>
<protein>
    <submittedName>
        <fullName evidence="1">Uncharacterized protein</fullName>
    </submittedName>
</protein>
<organism evidence="1 2">
    <name type="scientific">Massilia polaris</name>
    <dbReference type="NCBI Taxonomy" id="2728846"/>
    <lineage>
        <taxon>Bacteria</taxon>
        <taxon>Pseudomonadati</taxon>
        <taxon>Pseudomonadota</taxon>
        <taxon>Betaproteobacteria</taxon>
        <taxon>Burkholderiales</taxon>
        <taxon>Oxalobacteraceae</taxon>
        <taxon>Telluria group</taxon>
        <taxon>Massilia</taxon>
    </lineage>
</organism>
<keyword evidence="2" id="KW-1185">Reference proteome</keyword>
<evidence type="ECO:0000313" key="2">
    <source>
        <dbReference type="Proteomes" id="UP000583752"/>
    </source>
</evidence>
<dbReference type="RefSeq" id="WP_169467082.1">
    <property type="nucleotide sequence ID" value="NZ_JABBGG010000007.1"/>
</dbReference>
<accession>A0A848HMQ3</accession>
<dbReference type="Proteomes" id="UP000583752">
    <property type="component" value="Unassembled WGS sequence"/>
</dbReference>
<dbReference type="AlphaFoldDB" id="A0A848HMQ3"/>